<dbReference type="EMBL" id="BAABRU010000029">
    <property type="protein sequence ID" value="GAA5531016.1"/>
    <property type="molecule type" value="Genomic_DNA"/>
</dbReference>
<proteinExistence type="predicted"/>
<gene>
    <name evidence="1" type="ORF">Hgul01_04840</name>
</gene>
<keyword evidence="2" id="KW-1185">Reference proteome</keyword>
<sequence>MNQPPKYAGSQVYLRVYSHLIATAERRERTTYGAIATLMGLPPSGNHMGREIGIMLGEISEAEHAQRRPMLSAIVVNTNGMPGPVFFVLAHELGRYQGTTKDDEARFWHAEEDAVYAAWDRDAEAAHHHA</sequence>
<comment type="caution">
    <text evidence="1">The sequence shown here is derived from an EMBL/GenBank/DDBJ whole genome shotgun (WGS) entry which is preliminary data.</text>
</comment>
<reference evidence="1 2" key="1">
    <citation type="submission" date="2024-02" db="EMBL/GenBank/DDBJ databases">
        <title>Herpetosiphon gulosus NBRC 112829.</title>
        <authorList>
            <person name="Ichikawa N."/>
            <person name="Katano-Makiyama Y."/>
            <person name="Hidaka K."/>
        </authorList>
    </citation>
    <scope>NUCLEOTIDE SEQUENCE [LARGE SCALE GENOMIC DNA]</scope>
    <source>
        <strain evidence="1 2">NBRC 112829</strain>
    </source>
</reference>
<dbReference type="RefSeq" id="WP_345724602.1">
    <property type="nucleotide sequence ID" value="NZ_BAABRU010000029.1"/>
</dbReference>
<evidence type="ECO:0000313" key="1">
    <source>
        <dbReference type="EMBL" id="GAA5531016.1"/>
    </source>
</evidence>
<accession>A0ABP9X6L1</accession>
<dbReference type="Proteomes" id="UP001428290">
    <property type="component" value="Unassembled WGS sequence"/>
</dbReference>
<evidence type="ECO:0000313" key="2">
    <source>
        <dbReference type="Proteomes" id="UP001428290"/>
    </source>
</evidence>
<organism evidence="1 2">
    <name type="scientific">Herpetosiphon gulosus</name>
    <dbReference type="NCBI Taxonomy" id="1973496"/>
    <lineage>
        <taxon>Bacteria</taxon>
        <taxon>Bacillati</taxon>
        <taxon>Chloroflexota</taxon>
        <taxon>Chloroflexia</taxon>
        <taxon>Herpetosiphonales</taxon>
        <taxon>Herpetosiphonaceae</taxon>
        <taxon>Herpetosiphon</taxon>
    </lineage>
</organism>
<protein>
    <submittedName>
        <fullName evidence="1">Uncharacterized protein</fullName>
    </submittedName>
</protein>
<name>A0ABP9X6L1_9CHLR</name>